<feature type="non-terminal residue" evidence="2">
    <location>
        <position position="91"/>
    </location>
</feature>
<dbReference type="InterPro" id="IPR016054">
    <property type="entry name" value="LY6_UPA_recep-like"/>
</dbReference>
<reference evidence="2" key="1">
    <citation type="submission" date="2022-03" db="EMBL/GenBank/DDBJ databases">
        <authorList>
            <person name="Alioto T."/>
            <person name="Alioto T."/>
            <person name="Gomez Garrido J."/>
        </authorList>
    </citation>
    <scope>NUCLEOTIDE SEQUENCE</scope>
</reference>
<keyword evidence="3" id="KW-1185">Reference proteome</keyword>
<dbReference type="InterPro" id="IPR045860">
    <property type="entry name" value="Snake_toxin-like_sf"/>
</dbReference>
<feature type="non-terminal residue" evidence="2">
    <location>
        <position position="1"/>
    </location>
</feature>
<dbReference type="Gene3D" id="2.10.60.10">
    <property type="entry name" value="CD59"/>
    <property type="match status" value="1"/>
</dbReference>
<dbReference type="Pfam" id="PF00021">
    <property type="entry name" value="UPAR_LY6"/>
    <property type="match status" value="1"/>
</dbReference>
<gene>
    <name evidence="2" type="ORF">PECUL_23A050234</name>
</gene>
<feature type="domain" description="UPAR/Ly6" evidence="1">
    <location>
        <begin position="4"/>
        <end position="87"/>
    </location>
</feature>
<protein>
    <recommendedName>
        <fullName evidence="1">UPAR/Ly6 domain-containing protein</fullName>
    </recommendedName>
</protein>
<organism evidence="2 3">
    <name type="scientific">Pelobates cultripes</name>
    <name type="common">Western spadefoot toad</name>
    <dbReference type="NCBI Taxonomy" id="61616"/>
    <lineage>
        <taxon>Eukaryota</taxon>
        <taxon>Metazoa</taxon>
        <taxon>Chordata</taxon>
        <taxon>Craniata</taxon>
        <taxon>Vertebrata</taxon>
        <taxon>Euteleostomi</taxon>
        <taxon>Amphibia</taxon>
        <taxon>Batrachia</taxon>
        <taxon>Anura</taxon>
        <taxon>Pelobatoidea</taxon>
        <taxon>Pelobatidae</taxon>
        <taxon>Pelobates</taxon>
    </lineage>
</organism>
<evidence type="ECO:0000313" key="3">
    <source>
        <dbReference type="Proteomes" id="UP001295444"/>
    </source>
</evidence>
<dbReference type="EMBL" id="OW240921">
    <property type="protein sequence ID" value="CAH2318712.1"/>
    <property type="molecule type" value="Genomic_DNA"/>
</dbReference>
<evidence type="ECO:0000313" key="2">
    <source>
        <dbReference type="EMBL" id="CAH2318712.1"/>
    </source>
</evidence>
<accession>A0AAD1T903</accession>
<dbReference type="SUPFAM" id="SSF57302">
    <property type="entry name" value="Snake toxin-like"/>
    <property type="match status" value="1"/>
</dbReference>
<evidence type="ECO:0000259" key="1">
    <source>
        <dbReference type="Pfam" id="PF00021"/>
    </source>
</evidence>
<dbReference type="AlphaFoldDB" id="A0AAD1T903"/>
<name>A0AAD1T903_PELCU</name>
<dbReference type="Proteomes" id="UP001295444">
    <property type="component" value="Chromosome 10"/>
</dbReference>
<sequence>YSSTCLKCTNLNDKTCEGVSETCKDNSKCFVKSDRSDFPGEHSSAIVKGCVDDTIICGYAGSLDIGGTNPATITTSIKCCDGDDCNSFGYD</sequence>
<proteinExistence type="predicted"/>